<keyword evidence="2" id="KW-1133">Transmembrane helix</keyword>
<dbReference type="AlphaFoldDB" id="A0A194PH35"/>
<keyword evidence="2" id="KW-0812">Transmembrane</keyword>
<feature type="compositionally biased region" description="Gly residues" evidence="1">
    <location>
        <begin position="108"/>
        <end position="128"/>
    </location>
</feature>
<feature type="transmembrane region" description="Helical" evidence="2">
    <location>
        <begin position="51"/>
        <end position="74"/>
    </location>
</feature>
<reference evidence="3 4" key="1">
    <citation type="journal article" date="2015" name="Nat. Commun.">
        <title>Outbred genome sequencing and CRISPR/Cas9 gene editing in butterflies.</title>
        <authorList>
            <person name="Li X."/>
            <person name="Fan D."/>
            <person name="Zhang W."/>
            <person name="Liu G."/>
            <person name="Zhang L."/>
            <person name="Zhao L."/>
            <person name="Fang X."/>
            <person name="Chen L."/>
            <person name="Dong Y."/>
            <person name="Chen Y."/>
            <person name="Ding Y."/>
            <person name="Zhao R."/>
            <person name="Feng M."/>
            <person name="Zhu Y."/>
            <person name="Feng Y."/>
            <person name="Jiang X."/>
            <person name="Zhu D."/>
            <person name="Xiang H."/>
            <person name="Feng X."/>
            <person name="Li S."/>
            <person name="Wang J."/>
            <person name="Zhang G."/>
            <person name="Kronforst M.R."/>
            <person name="Wang W."/>
        </authorList>
    </citation>
    <scope>NUCLEOTIDE SEQUENCE [LARGE SCALE GENOMIC DNA]</scope>
    <source>
        <strain evidence="3">Ya'a_city_454_Px</strain>
        <tissue evidence="3">Whole body</tissue>
    </source>
</reference>
<feature type="region of interest" description="Disordered" evidence="1">
    <location>
        <begin position="108"/>
        <end position="137"/>
    </location>
</feature>
<keyword evidence="2" id="KW-0472">Membrane</keyword>
<evidence type="ECO:0000313" key="3">
    <source>
        <dbReference type="EMBL" id="KPI92711.1"/>
    </source>
</evidence>
<keyword evidence="4" id="KW-1185">Reference proteome</keyword>
<accession>A0A194PH35</accession>
<organism evidence="3 4">
    <name type="scientific">Papilio xuthus</name>
    <name type="common">Asian swallowtail butterfly</name>
    <dbReference type="NCBI Taxonomy" id="66420"/>
    <lineage>
        <taxon>Eukaryota</taxon>
        <taxon>Metazoa</taxon>
        <taxon>Ecdysozoa</taxon>
        <taxon>Arthropoda</taxon>
        <taxon>Hexapoda</taxon>
        <taxon>Insecta</taxon>
        <taxon>Pterygota</taxon>
        <taxon>Neoptera</taxon>
        <taxon>Endopterygota</taxon>
        <taxon>Lepidoptera</taxon>
        <taxon>Glossata</taxon>
        <taxon>Ditrysia</taxon>
        <taxon>Papilionoidea</taxon>
        <taxon>Papilionidae</taxon>
        <taxon>Papilioninae</taxon>
        <taxon>Papilio</taxon>
    </lineage>
</organism>
<name>A0A194PH35_PAPXU</name>
<sequence length="137" mass="13526">MSVKYKGTIACVSAVEEQLPFASSWPSELGQRVGEQSLYITRRRRPIHKQLPISFTMKVFVCLLALAVVAKAGYIGGGGGGWSGGGGGGYGGGGGGYGGGGGGWSGGSSGWSSGGGGGGFGGGHGGGGRKTDYFRNT</sequence>
<dbReference type="EMBL" id="KQ459603">
    <property type="protein sequence ID" value="KPI92711.1"/>
    <property type="molecule type" value="Genomic_DNA"/>
</dbReference>
<evidence type="ECO:0000313" key="4">
    <source>
        <dbReference type="Proteomes" id="UP000053268"/>
    </source>
</evidence>
<dbReference type="Proteomes" id="UP000053268">
    <property type="component" value="Unassembled WGS sequence"/>
</dbReference>
<proteinExistence type="predicted"/>
<evidence type="ECO:0000256" key="2">
    <source>
        <dbReference type="SAM" id="Phobius"/>
    </source>
</evidence>
<gene>
    <name evidence="3" type="ORF">RR46_13932</name>
</gene>
<evidence type="ECO:0000256" key="1">
    <source>
        <dbReference type="SAM" id="MobiDB-lite"/>
    </source>
</evidence>
<protein>
    <submittedName>
        <fullName evidence="3">Uncharacterized protein</fullName>
    </submittedName>
</protein>